<evidence type="ECO:0000313" key="1">
    <source>
        <dbReference type="EMBL" id="CDG33552.1"/>
    </source>
</evidence>
<dbReference type="AlphaFoldDB" id="A0A7U7G5J5"/>
<reference evidence="1 2" key="1">
    <citation type="journal article" date="2014" name="Genome Biol. Evol.">
        <title>Acetic acid bacteria genomes reveal functional traits for adaptation to life in insect guts.</title>
        <authorList>
            <person name="Chouaia B."/>
            <person name="Gaiarsa S."/>
            <person name="Crotti E."/>
            <person name="Comandatore F."/>
            <person name="Degli Esposti M."/>
            <person name="Ricci I."/>
            <person name="Alma A."/>
            <person name="Favia G."/>
            <person name="Bandi C."/>
            <person name="Daffonchio D."/>
        </authorList>
    </citation>
    <scope>NUCLEOTIDE SEQUENCE [LARGE SCALE GENOMIC DNA]</scope>
    <source>
        <strain evidence="2">AM169</strain>
    </source>
</reference>
<evidence type="ECO:0000313" key="2">
    <source>
        <dbReference type="Proteomes" id="UP000027590"/>
    </source>
</evidence>
<protein>
    <submittedName>
        <fullName evidence="1">Uncharacterized protein</fullName>
    </submittedName>
</protein>
<organism evidence="1 2">
    <name type="scientific">Parasaccharibacter apium</name>
    <dbReference type="NCBI Taxonomy" id="1510841"/>
    <lineage>
        <taxon>Bacteria</taxon>
        <taxon>Pseudomonadati</taxon>
        <taxon>Pseudomonadota</taxon>
        <taxon>Alphaproteobacteria</taxon>
        <taxon>Acetobacterales</taxon>
        <taxon>Acetobacteraceae</taxon>
        <taxon>Parasaccharibacter</taxon>
    </lineage>
</organism>
<reference evidence="1 2" key="2">
    <citation type="journal article" date="2014" name="PLoS ONE">
        <title>Evolution of mitochondria reconstructed from the energy metabolism of living bacteria.</title>
        <authorList>
            <person name="Degli Esposti M."/>
            <person name="Chouaia B."/>
            <person name="Comandatore F."/>
            <person name="Crotti E."/>
            <person name="Sassera D."/>
            <person name="Lievens P.M."/>
            <person name="Daffonchio D."/>
            <person name="Bandi C."/>
        </authorList>
    </citation>
    <scope>NUCLEOTIDE SEQUENCE [LARGE SCALE GENOMIC DNA]</scope>
    <source>
        <strain evidence="2">AM169</strain>
    </source>
</reference>
<sequence>MVEEPAFFCIPHFGMKNAMCLARKYFTIMKQTSFTRP</sequence>
<dbReference type="EMBL" id="CBLY010000005">
    <property type="protein sequence ID" value="CDG33552.1"/>
    <property type="molecule type" value="Genomic_DNA"/>
</dbReference>
<name>A0A7U7G5J5_9PROT</name>
<gene>
    <name evidence="1" type="ORF">SACS_0814</name>
</gene>
<comment type="caution">
    <text evidence="1">The sequence shown here is derived from an EMBL/GenBank/DDBJ whole genome shotgun (WGS) entry which is preliminary data.</text>
</comment>
<accession>A0A7U7G5J5</accession>
<proteinExistence type="predicted"/>
<dbReference type="Proteomes" id="UP000027590">
    <property type="component" value="Unassembled WGS sequence"/>
</dbReference>